<name>H6QCI3_PYROT</name>
<dbReference type="EMBL" id="CP003316">
    <property type="protein sequence ID" value="AFA39951.1"/>
    <property type="molecule type" value="Genomic_DNA"/>
</dbReference>
<dbReference type="AlphaFoldDB" id="H6QCI3"/>
<dbReference type="KEGG" id="pog:Pogu_1924"/>
<dbReference type="STRING" id="698757.Pogu_1924"/>
<proteinExistence type="predicted"/>
<evidence type="ECO:0000313" key="1">
    <source>
        <dbReference type="EMBL" id="AFA39951.1"/>
    </source>
</evidence>
<accession>H6QCI3</accession>
<dbReference type="Proteomes" id="UP000009062">
    <property type="component" value="Chromosome"/>
</dbReference>
<gene>
    <name evidence="1" type="ordered locus">Pogu_1924</name>
</gene>
<reference evidence="1 2" key="1">
    <citation type="journal article" date="2012" name="Stand. Genomic Sci.">
        <title>Complete genome sequence of Pyrobaculum oguniense.</title>
        <authorList>
            <person name="Bernick D.L."/>
            <person name="Karplus K."/>
            <person name="Lui L.M."/>
            <person name="Coker J.K."/>
            <person name="Murphy J.N."/>
            <person name="Chan P.P."/>
            <person name="Cozen A.E."/>
            <person name="Lowe T.M."/>
        </authorList>
    </citation>
    <scope>NUCLEOTIDE SEQUENCE [LARGE SCALE GENOMIC DNA]</scope>
    <source>
        <strain evidence="1 2">TE7</strain>
    </source>
</reference>
<evidence type="ECO:0000313" key="2">
    <source>
        <dbReference type="Proteomes" id="UP000009062"/>
    </source>
</evidence>
<keyword evidence="2" id="KW-1185">Reference proteome</keyword>
<protein>
    <submittedName>
        <fullName evidence="1">Uncharacterized protein</fullName>
    </submittedName>
</protein>
<sequence>MLIGLDILPALGVEPRICPEALREAEERLRQLGLEVDLSALGDLEGATRIAVELTVKGLTDNVNYLSLLYGVLLLSVRSRCPGEFQNAAALLAVIGFDSLRRALTYIINIAGIEPGLLKTLIELKMPPQPKQ</sequence>
<organism evidence="1 2">
    <name type="scientific">Pyrobaculum oguniense (strain DSM 13380 / JCM 10595 / TE7)</name>
    <dbReference type="NCBI Taxonomy" id="698757"/>
    <lineage>
        <taxon>Archaea</taxon>
        <taxon>Thermoproteota</taxon>
        <taxon>Thermoprotei</taxon>
        <taxon>Thermoproteales</taxon>
        <taxon>Thermoproteaceae</taxon>
        <taxon>Pyrobaculum</taxon>
    </lineage>
</organism>
<dbReference type="HOGENOM" id="CLU_1912423_0_0_2"/>